<feature type="compositionally biased region" description="Low complexity" evidence="5">
    <location>
        <begin position="196"/>
        <end position="223"/>
    </location>
</feature>
<dbReference type="STRING" id="67285.AQI88_20420"/>
<keyword evidence="6" id="KW-0812">Transmembrane</keyword>
<keyword evidence="10" id="KW-1185">Reference proteome</keyword>
<evidence type="ECO:0000256" key="7">
    <source>
        <dbReference type="SAM" id="SignalP"/>
    </source>
</evidence>
<keyword evidence="4" id="KW-0572">Peptidoglycan-anchor</keyword>
<feature type="signal peptide" evidence="7">
    <location>
        <begin position="1"/>
        <end position="29"/>
    </location>
</feature>
<proteinExistence type="predicted"/>
<dbReference type="Proteomes" id="UP000054241">
    <property type="component" value="Unassembled WGS sequence"/>
</dbReference>
<name>A0A101NKH2_9ACTN</name>
<reference evidence="9 10" key="1">
    <citation type="submission" date="2015-10" db="EMBL/GenBank/DDBJ databases">
        <title>Draft genome sequence of Streptomyces cellostaticus DSM 40189, type strain for the species Streptomyces cellostaticus.</title>
        <authorList>
            <person name="Ruckert C."/>
            <person name="Winkler A."/>
            <person name="Kalinowski J."/>
            <person name="Kampfer P."/>
            <person name="Glaeser S."/>
        </authorList>
    </citation>
    <scope>NUCLEOTIDE SEQUENCE [LARGE SCALE GENOMIC DNA]</scope>
    <source>
        <strain evidence="9 10">DSM 40189</strain>
    </source>
</reference>
<evidence type="ECO:0000313" key="10">
    <source>
        <dbReference type="Proteomes" id="UP000054241"/>
    </source>
</evidence>
<evidence type="ECO:0000259" key="8">
    <source>
        <dbReference type="PROSITE" id="PS50847"/>
    </source>
</evidence>
<feature type="chain" id="PRO_5007101629" description="Gram-positive cocci surface proteins LPxTG domain-containing protein" evidence="7">
    <location>
        <begin position="30"/>
        <end position="280"/>
    </location>
</feature>
<keyword evidence="3 7" id="KW-0732">Signal</keyword>
<dbReference type="EMBL" id="LMWL01000036">
    <property type="protein sequence ID" value="KUM94561.1"/>
    <property type="molecule type" value="Genomic_DNA"/>
</dbReference>
<protein>
    <recommendedName>
        <fullName evidence="8">Gram-positive cocci surface proteins LPxTG domain-containing protein</fullName>
    </recommendedName>
</protein>
<gene>
    <name evidence="9" type="ORF">AQI88_20420</name>
</gene>
<evidence type="ECO:0000256" key="2">
    <source>
        <dbReference type="ARBA" id="ARBA00022525"/>
    </source>
</evidence>
<keyword evidence="1" id="KW-0134">Cell wall</keyword>
<evidence type="ECO:0000256" key="5">
    <source>
        <dbReference type="SAM" id="MobiDB-lite"/>
    </source>
</evidence>
<organism evidence="9 10">
    <name type="scientific">Streptomyces cellostaticus</name>
    <dbReference type="NCBI Taxonomy" id="67285"/>
    <lineage>
        <taxon>Bacteria</taxon>
        <taxon>Bacillati</taxon>
        <taxon>Actinomycetota</taxon>
        <taxon>Actinomycetes</taxon>
        <taxon>Kitasatosporales</taxon>
        <taxon>Streptomycetaceae</taxon>
        <taxon>Streptomyces</taxon>
    </lineage>
</organism>
<dbReference type="OrthoDB" id="4336829at2"/>
<evidence type="ECO:0000256" key="1">
    <source>
        <dbReference type="ARBA" id="ARBA00022512"/>
    </source>
</evidence>
<keyword evidence="2" id="KW-0964">Secreted</keyword>
<accession>A0A101NKH2</accession>
<evidence type="ECO:0000313" key="9">
    <source>
        <dbReference type="EMBL" id="KUM94561.1"/>
    </source>
</evidence>
<evidence type="ECO:0000256" key="6">
    <source>
        <dbReference type="SAM" id="Phobius"/>
    </source>
</evidence>
<feature type="transmembrane region" description="Helical" evidence="6">
    <location>
        <begin position="254"/>
        <end position="276"/>
    </location>
</feature>
<dbReference type="AlphaFoldDB" id="A0A101NKH2"/>
<keyword evidence="6" id="KW-0472">Membrane</keyword>
<feature type="region of interest" description="Disordered" evidence="5">
    <location>
        <begin position="195"/>
        <end position="227"/>
    </location>
</feature>
<dbReference type="RefSeq" id="WP_067001228.1">
    <property type="nucleotide sequence ID" value="NZ_BNDU01000006.1"/>
</dbReference>
<feature type="domain" description="Gram-positive cocci surface proteins LPxTG" evidence="8">
    <location>
        <begin position="247"/>
        <end position="280"/>
    </location>
</feature>
<evidence type="ECO:0000256" key="4">
    <source>
        <dbReference type="ARBA" id="ARBA00023088"/>
    </source>
</evidence>
<comment type="caution">
    <text evidence="9">The sequence shown here is derived from an EMBL/GenBank/DDBJ whole genome shotgun (WGS) entry which is preliminary data.</text>
</comment>
<dbReference type="InterPro" id="IPR019931">
    <property type="entry name" value="LPXTG_anchor"/>
</dbReference>
<keyword evidence="6" id="KW-1133">Transmembrane helix</keyword>
<sequence length="280" mass="28806">MFMRLCTSLSLCLAAAAALVPVSSDVAHADAAAPACAASAASGGRAFPLATRIRGGPASYEAGGGYGTWYIDLTNTTHRICTGIHPVIVLVDDKRVLKPSQTDLDFYEGPRAHPVTFESTDEQELVGVLDAPGFDGFTVAPGKTVSVRVRLSVALDSAPDQVTANAAVVQRRGDDGDWVGQSDDYHFGIGQDEETAAATEGTAAPETAEASPAGTPEATPTSADPDDDTALAFAQEAEEAGERARELARTGLGLAHGLLAAGSALLAVGAGAYLLARRRR</sequence>
<dbReference type="PROSITE" id="PS50847">
    <property type="entry name" value="GRAM_POS_ANCHORING"/>
    <property type="match status" value="1"/>
</dbReference>
<evidence type="ECO:0000256" key="3">
    <source>
        <dbReference type="ARBA" id="ARBA00022729"/>
    </source>
</evidence>